<dbReference type="AlphaFoldDB" id="A0A250WRB1"/>
<dbReference type="Proteomes" id="UP000232323">
    <property type="component" value="Unassembled WGS sequence"/>
</dbReference>
<proteinExistence type="predicted"/>
<organism evidence="1 2">
    <name type="scientific">Chlamydomonas eustigma</name>
    <dbReference type="NCBI Taxonomy" id="1157962"/>
    <lineage>
        <taxon>Eukaryota</taxon>
        <taxon>Viridiplantae</taxon>
        <taxon>Chlorophyta</taxon>
        <taxon>core chlorophytes</taxon>
        <taxon>Chlorophyceae</taxon>
        <taxon>CS clade</taxon>
        <taxon>Chlamydomonadales</taxon>
        <taxon>Chlamydomonadaceae</taxon>
        <taxon>Chlamydomonas</taxon>
    </lineage>
</organism>
<accession>A0A250WRB1</accession>
<name>A0A250WRB1_9CHLO</name>
<protein>
    <submittedName>
        <fullName evidence="1">Uncharacterized protein</fullName>
    </submittedName>
</protein>
<comment type="caution">
    <text evidence="1">The sequence shown here is derived from an EMBL/GenBank/DDBJ whole genome shotgun (WGS) entry which is preliminary data.</text>
</comment>
<dbReference type="EMBL" id="BEGY01000003">
    <property type="protein sequence ID" value="GAX73353.1"/>
    <property type="molecule type" value="Genomic_DNA"/>
</dbReference>
<gene>
    <name evidence="1" type="ORF">CEUSTIGMA_g806.t1</name>
</gene>
<reference evidence="1 2" key="1">
    <citation type="submission" date="2017-08" db="EMBL/GenBank/DDBJ databases">
        <title>Acidophilic green algal genome provides insights into adaptation to an acidic environment.</title>
        <authorList>
            <person name="Hirooka S."/>
            <person name="Hirose Y."/>
            <person name="Kanesaki Y."/>
            <person name="Higuchi S."/>
            <person name="Fujiwara T."/>
            <person name="Onuma R."/>
            <person name="Era A."/>
            <person name="Ohbayashi R."/>
            <person name="Uzuka A."/>
            <person name="Nozaki H."/>
            <person name="Yoshikawa H."/>
            <person name="Miyagishima S.Y."/>
        </authorList>
    </citation>
    <scope>NUCLEOTIDE SEQUENCE [LARGE SCALE GENOMIC DNA]</scope>
    <source>
        <strain evidence="1 2">NIES-2499</strain>
    </source>
</reference>
<evidence type="ECO:0000313" key="2">
    <source>
        <dbReference type="Proteomes" id="UP000232323"/>
    </source>
</evidence>
<sequence>MLLLLSRLLELIEPIVERSAHSKDANWTLKSRTSYDTEFPQRQTPNQPITDAQDYVYGEDIYEVCWAPPYHQQEEDTWEPLRNLSKLDALKDFLSTSQQWQLFRATDACKIFAREFPSKLPKMVHFPS</sequence>
<evidence type="ECO:0000313" key="1">
    <source>
        <dbReference type="EMBL" id="GAX73353.1"/>
    </source>
</evidence>
<keyword evidence="2" id="KW-1185">Reference proteome</keyword>